<dbReference type="AlphaFoldDB" id="A0A244ELL2"/>
<keyword evidence="2" id="KW-0812">Transmembrane</keyword>
<proteinExistence type="predicted"/>
<protein>
    <submittedName>
        <fullName evidence="3">Type IV pilus modification protein PilV</fullName>
    </submittedName>
</protein>
<reference evidence="3 4" key="1">
    <citation type="submission" date="2017-01" db="EMBL/GenBank/DDBJ databases">
        <authorList>
            <person name="Mah S.A."/>
            <person name="Swanson W.J."/>
            <person name="Moy G.W."/>
            <person name="Vacquier V.D."/>
        </authorList>
    </citation>
    <scope>NUCLEOTIDE SEQUENCE [LARGE SCALE GENOMIC DNA]</scope>
    <source>
        <strain evidence="3">PDD-32b-74</strain>
    </source>
</reference>
<sequence length="174" mass="18070">MTCHVRYRQSGMTLIEVLVSVLILAIGLLGAAAIQLNALKYTDSSTMSSQASFIAYDMMDRIRANVDGNSSANGSTNVLATYALANLAAAPAANLNNARQQDLSDFRDNIINFAGQSGTGSITVSNAPEVTITIGWSDTRAASASNQATGSPTATPAAPTPRSFTLTSRIGVNP</sequence>
<dbReference type="NCBIfam" id="TIGR02532">
    <property type="entry name" value="IV_pilin_GFxxxE"/>
    <property type="match status" value="1"/>
</dbReference>
<dbReference type="InterPro" id="IPR013362">
    <property type="entry name" value="Pilus_4_PilV"/>
</dbReference>
<gene>
    <name evidence="3" type="ORF">BW686_22025</name>
</gene>
<dbReference type="EMBL" id="MTSA01000019">
    <property type="protein sequence ID" value="OUM05366.1"/>
    <property type="molecule type" value="Genomic_DNA"/>
</dbReference>
<evidence type="ECO:0000313" key="3">
    <source>
        <dbReference type="EMBL" id="OUM05366.1"/>
    </source>
</evidence>
<accession>A0A244ELL2</accession>
<dbReference type="RefSeq" id="WP_084919565.1">
    <property type="nucleotide sequence ID" value="NZ_JAHZNS010000011.1"/>
</dbReference>
<keyword evidence="2" id="KW-0472">Membrane</keyword>
<dbReference type="Pfam" id="PF07963">
    <property type="entry name" value="N_methyl"/>
    <property type="match status" value="1"/>
</dbReference>
<comment type="caution">
    <text evidence="3">The sequence shown here is derived from an EMBL/GenBank/DDBJ whole genome shotgun (WGS) entry which is preliminary data.</text>
</comment>
<evidence type="ECO:0000256" key="1">
    <source>
        <dbReference type="SAM" id="MobiDB-lite"/>
    </source>
</evidence>
<name>A0A244ELL2_PSESX</name>
<feature type="compositionally biased region" description="Low complexity" evidence="1">
    <location>
        <begin position="148"/>
        <end position="161"/>
    </location>
</feature>
<organism evidence="3 4">
    <name type="scientific">Pseudomonas syringae</name>
    <dbReference type="NCBI Taxonomy" id="317"/>
    <lineage>
        <taxon>Bacteria</taxon>
        <taxon>Pseudomonadati</taxon>
        <taxon>Pseudomonadota</taxon>
        <taxon>Gammaproteobacteria</taxon>
        <taxon>Pseudomonadales</taxon>
        <taxon>Pseudomonadaceae</taxon>
        <taxon>Pseudomonas</taxon>
    </lineage>
</organism>
<feature type="compositionally biased region" description="Polar residues" evidence="1">
    <location>
        <begin position="162"/>
        <end position="174"/>
    </location>
</feature>
<dbReference type="Proteomes" id="UP000195128">
    <property type="component" value="Unassembled WGS sequence"/>
</dbReference>
<feature type="transmembrane region" description="Helical" evidence="2">
    <location>
        <begin position="12"/>
        <end position="34"/>
    </location>
</feature>
<keyword evidence="2" id="KW-1133">Transmembrane helix</keyword>
<dbReference type="PROSITE" id="PS00409">
    <property type="entry name" value="PROKAR_NTER_METHYL"/>
    <property type="match status" value="1"/>
</dbReference>
<evidence type="ECO:0000256" key="2">
    <source>
        <dbReference type="SAM" id="Phobius"/>
    </source>
</evidence>
<dbReference type="NCBIfam" id="TIGR02523">
    <property type="entry name" value="type_IV_pilV"/>
    <property type="match status" value="1"/>
</dbReference>
<dbReference type="InterPro" id="IPR012902">
    <property type="entry name" value="N_methyl_site"/>
</dbReference>
<dbReference type="OrthoDB" id="7031035at2"/>
<evidence type="ECO:0000313" key="4">
    <source>
        <dbReference type="Proteomes" id="UP000195128"/>
    </source>
</evidence>
<feature type="region of interest" description="Disordered" evidence="1">
    <location>
        <begin position="143"/>
        <end position="174"/>
    </location>
</feature>